<protein>
    <submittedName>
        <fullName evidence="1">Uncharacterized protein</fullName>
    </submittedName>
</protein>
<dbReference type="EMBL" id="BAAAEU010000002">
    <property type="protein sequence ID" value="GAA0707299.1"/>
    <property type="molecule type" value="Genomic_DNA"/>
</dbReference>
<gene>
    <name evidence="1" type="ORF">GCM10009105_05990</name>
</gene>
<proteinExistence type="predicted"/>
<dbReference type="Proteomes" id="UP001501523">
    <property type="component" value="Unassembled WGS sequence"/>
</dbReference>
<comment type="caution">
    <text evidence="1">The sequence shown here is derived from an EMBL/GenBank/DDBJ whole genome shotgun (WGS) entry which is preliminary data.</text>
</comment>
<keyword evidence="2" id="KW-1185">Reference proteome</keyword>
<accession>A0ABN1ICQ3</accession>
<name>A0ABN1ICQ3_9GAMM</name>
<evidence type="ECO:0000313" key="1">
    <source>
        <dbReference type="EMBL" id="GAA0707299.1"/>
    </source>
</evidence>
<evidence type="ECO:0000313" key="2">
    <source>
        <dbReference type="Proteomes" id="UP001501523"/>
    </source>
</evidence>
<sequence>MLDTTTSEGQGVSRALLASRVPYRCKSGWIDDDVRLGDAHLPSSKLNEAFELLSIDPSRSPMDLGLRMLSSAIDALGTIAEMIEK</sequence>
<organism evidence="1 2">
    <name type="scientific">Dokdonella soli</name>
    <dbReference type="NCBI Taxonomy" id="529810"/>
    <lineage>
        <taxon>Bacteria</taxon>
        <taxon>Pseudomonadati</taxon>
        <taxon>Pseudomonadota</taxon>
        <taxon>Gammaproteobacteria</taxon>
        <taxon>Lysobacterales</taxon>
        <taxon>Rhodanobacteraceae</taxon>
        <taxon>Dokdonella</taxon>
    </lineage>
</organism>
<reference evidence="1 2" key="1">
    <citation type="journal article" date="2019" name="Int. J. Syst. Evol. Microbiol.">
        <title>The Global Catalogue of Microorganisms (GCM) 10K type strain sequencing project: providing services to taxonomists for standard genome sequencing and annotation.</title>
        <authorList>
            <consortium name="The Broad Institute Genomics Platform"/>
            <consortium name="The Broad Institute Genome Sequencing Center for Infectious Disease"/>
            <person name="Wu L."/>
            <person name="Ma J."/>
        </authorList>
    </citation>
    <scope>NUCLEOTIDE SEQUENCE [LARGE SCALE GENOMIC DNA]</scope>
    <source>
        <strain evidence="1 2">JCM 15421</strain>
    </source>
</reference>